<feature type="compositionally biased region" description="Low complexity" evidence="1">
    <location>
        <begin position="79"/>
        <end position="90"/>
    </location>
</feature>
<dbReference type="AlphaFoldDB" id="A0AAN8Z194"/>
<comment type="caution">
    <text evidence="2">The sequence shown here is derived from an EMBL/GenBank/DDBJ whole genome shotgun (WGS) entry which is preliminary data.</text>
</comment>
<name>A0AAN8Z194_9MAGN</name>
<dbReference type="Proteomes" id="UP001370490">
    <property type="component" value="Unassembled WGS sequence"/>
</dbReference>
<keyword evidence="3" id="KW-1185">Reference proteome</keyword>
<accession>A0AAN8Z194</accession>
<proteinExistence type="predicted"/>
<evidence type="ECO:0000313" key="2">
    <source>
        <dbReference type="EMBL" id="KAK6920627.1"/>
    </source>
</evidence>
<protein>
    <submittedName>
        <fullName evidence="2">Uncharacterized protein</fullName>
    </submittedName>
</protein>
<evidence type="ECO:0000256" key="1">
    <source>
        <dbReference type="SAM" id="MobiDB-lite"/>
    </source>
</evidence>
<sequence>MGVELDLGTSSMVAAIGYSWLLENKKEDGDVVVSVISRERRSGSSDKLRGYFTMCLLSTSGDVELLGTSGDGDTGSNQSFSTPPDHSSSSGHVIYPSLKENNELLLSLLVVQDQKDGKFFEALRHNHGRPPSEMHVADRDGGASMEHKVPERKSPFGFHHDSSMQNLDKHFRDAKSVKSNNGSPESGKDLCLYRFPSKFSPIFCPPW</sequence>
<organism evidence="2 3">
    <name type="scientific">Dillenia turbinata</name>
    <dbReference type="NCBI Taxonomy" id="194707"/>
    <lineage>
        <taxon>Eukaryota</taxon>
        <taxon>Viridiplantae</taxon>
        <taxon>Streptophyta</taxon>
        <taxon>Embryophyta</taxon>
        <taxon>Tracheophyta</taxon>
        <taxon>Spermatophyta</taxon>
        <taxon>Magnoliopsida</taxon>
        <taxon>eudicotyledons</taxon>
        <taxon>Gunneridae</taxon>
        <taxon>Pentapetalae</taxon>
        <taxon>Dilleniales</taxon>
        <taxon>Dilleniaceae</taxon>
        <taxon>Dillenia</taxon>
    </lineage>
</organism>
<feature type="region of interest" description="Disordered" evidence="1">
    <location>
        <begin position="67"/>
        <end position="92"/>
    </location>
</feature>
<reference evidence="2 3" key="1">
    <citation type="submission" date="2023-12" db="EMBL/GenBank/DDBJ databases">
        <title>A high-quality genome assembly for Dillenia turbinata (Dilleniales).</title>
        <authorList>
            <person name="Chanderbali A."/>
        </authorList>
    </citation>
    <scope>NUCLEOTIDE SEQUENCE [LARGE SCALE GENOMIC DNA]</scope>
    <source>
        <strain evidence="2">LSX21</strain>
        <tissue evidence="2">Leaf</tissue>
    </source>
</reference>
<gene>
    <name evidence="2" type="ORF">RJ641_014305</name>
</gene>
<evidence type="ECO:0000313" key="3">
    <source>
        <dbReference type="Proteomes" id="UP001370490"/>
    </source>
</evidence>
<dbReference type="EMBL" id="JBAMMX010000020">
    <property type="protein sequence ID" value="KAK6920627.1"/>
    <property type="molecule type" value="Genomic_DNA"/>
</dbReference>